<dbReference type="PANTHER" id="PTHR42942:SF1">
    <property type="entry name" value="ALKYLTRANSFERASE-LIKE PROTEIN 1"/>
    <property type="match status" value="1"/>
</dbReference>
<proteinExistence type="predicted"/>
<dbReference type="InterPro" id="IPR036388">
    <property type="entry name" value="WH-like_DNA-bd_sf"/>
</dbReference>
<protein>
    <submittedName>
        <fullName evidence="3">MGMT family protein</fullName>
    </submittedName>
</protein>
<gene>
    <name evidence="3" type="ORF">RM531_11565</name>
</gene>
<dbReference type="InterPro" id="IPR014048">
    <property type="entry name" value="MethylDNA_cys_MeTrfase_DNA-bd"/>
</dbReference>
<comment type="caution">
    <text evidence="3">The sequence shown here is derived from an EMBL/GenBank/DDBJ whole genome shotgun (WGS) entry which is preliminary data.</text>
</comment>
<dbReference type="Pfam" id="PF01035">
    <property type="entry name" value="DNA_binding_1"/>
    <property type="match status" value="1"/>
</dbReference>
<sequence>MTAGNTRQRLLAVVRRVPAGCVATYGQIAALAGLPRQARLVGYALHNCPADVPWHRIVNAQGRISLPTDSTAGLAQHRRLAEEGIAMIGGRIDLARYRWEPPSDPPGQADTGG</sequence>
<evidence type="ECO:0000313" key="4">
    <source>
        <dbReference type="Proteomes" id="UP001259982"/>
    </source>
</evidence>
<feature type="domain" description="Methylated-DNA-[protein]-cysteine S-methyltransferase DNA binding" evidence="2">
    <location>
        <begin position="6"/>
        <end position="84"/>
    </location>
</feature>
<dbReference type="EMBL" id="JAVRHY010000010">
    <property type="protein sequence ID" value="MDT0619113.1"/>
    <property type="molecule type" value="Genomic_DNA"/>
</dbReference>
<dbReference type="CDD" id="cd06445">
    <property type="entry name" value="ATase"/>
    <property type="match status" value="1"/>
</dbReference>
<dbReference type="RefSeq" id="WP_311659434.1">
    <property type="nucleotide sequence ID" value="NZ_JAVRHY010000010.1"/>
</dbReference>
<dbReference type="InterPro" id="IPR036217">
    <property type="entry name" value="MethylDNA_cys_MeTrfase_DNAb"/>
</dbReference>
<keyword evidence="1" id="KW-0227">DNA damage</keyword>
<accession>A0ABU3BAD0</accession>
<dbReference type="Gene3D" id="1.10.10.10">
    <property type="entry name" value="Winged helix-like DNA-binding domain superfamily/Winged helix DNA-binding domain"/>
    <property type="match status" value="1"/>
</dbReference>
<evidence type="ECO:0000256" key="1">
    <source>
        <dbReference type="ARBA" id="ARBA00022763"/>
    </source>
</evidence>
<evidence type="ECO:0000313" key="3">
    <source>
        <dbReference type="EMBL" id="MDT0619113.1"/>
    </source>
</evidence>
<organism evidence="3 4">
    <name type="scientific">Spectribacter acetivorans</name>
    <dbReference type="NCBI Taxonomy" id="3075603"/>
    <lineage>
        <taxon>Bacteria</taxon>
        <taxon>Pseudomonadati</taxon>
        <taxon>Pseudomonadota</taxon>
        <taxon>Gammaproteobacteria</taxon>
        <taxon>Salinisphaerales</taxon>
        <taxon>Salinisphaeraceae</taxon>
        <taxon>Spectribacter</taxon>
    </lineage>
</organism>
<dbReference type="InterPro" id="IPR052520">
    <property type="entry name" value="ATL_DNA_repair"/>
</dbReference>
<name>A0ABU3BAD0_9GAMM</name>
<keyword evidence="4" id="KW-1185">Reference proteome</keyword>
<dbReference type="Proteomes" id="UP001259982">
    <property type="component" value="Unassembled WGS sequence"/>
</dbReference>
<evidence type="ECO:0000259" key="2">
    <source>
        <dbReference type="Pfam" id="PF01035"/>
    </source>
</evidence>
<dbReference type="SUPFAM" id="SSF46767">
    <property type="entry name" value="Methylated DNA-protein cysteine methyltransferase, C-terminal domain"/>
    <property type="match status" value="1"/>
</dbReference>
<reference evidence="3 4" key="1">
    <citation type="submission" date="2023-09" db="EMBL/GenBank/DDBJ databases">
        <authorList>
            <person name="Rey-Velasco X."/>
        </authorList>
    </citation>
    <scope>NUCLEOTIDE SEQUENCE [LARGE SCALE GENOMIC DNA]</scope>
    <source>
        <strain evidence="3 4">P385</strain>
    </source>
</reference>
<dbReference type="PANTHER" id="PTHR42942">
    <property type="entry name" value="6-O-METHYLGUANINE DNA METHYLTRANSFERASE"/>
    <property type="match status" value="1"/>
</dbReference>